<evidence type="ECO:0000256" key="3">
    <source>
        <dbReference type="ARBA" id="ARBA00022475"/>
    </source>
</evidence>
<evidence type="ECO:0000256" key="5">
    <source>
        <dbReference type="ARBA" id="ARBA00022692"/>
    </source>
</evidence>
<dbReference type="Proteomes" id="UP000005536">
    <property type="component" value="Unassembled WGS sequence"/>
</dbReference>
<feature type="transmembrane region" description="Helical" evidence="8">
    <location>
        <begin position="52"/>
        <end position="76"/>
    </location>
</feature>
<evidence type="ECO:0000313" key="11">
    <source>
        <dbReference type="Proteomes" id="UP000005536"/>
    </source>
</evidence>
<evidence type="ECO:0000256" key="8">
    <source>
        <dbReference type="RuleBase" id="RU363032"/>
    </source>
</evidence>
<keyword evidence="5 8" id="KW-0812">Transmembrane</keyword>
<dbReference type="GO" id="GO:0005886">
    <property type="term" value="C:plasma membrane"/>
    <property type="evidence" value="ECO:0007669"/>
    <property type="project" value="UniProtKB-SubCell"/>
</dbReference>
<dbReference type="GO" id="GO:0055085">
    <property type="term" value="P:transmembrane transport"/>
    <property type="evidence" value="ECO:0007669"/>
    <property type="project" value="InterPro"/>
</dbReference>
<proteinExistence type="inferred from homology"/>
<comment type="caution">
    <text evidence="10">The sequence shown here is derived from an EMBL/GenBank/DDBJ whole genome shotgun (WGS) entry which is preliminary data.</text>
</comment>
<evidence type="ECO:0000313" key="10">
    <source>
        <dbReference type="EMBL" id="EFE51175.1"/>
    </source>
</evidence>
<accession>D4DM72</accession>
<dbReference type="PROSITE" id="PS50928">
    <property type="entry name" value="ABC_TM1"/>
    <property type="match status" value="1"/>
</dbReference>
<sequence>MRRLFSLLPLALLPIGFLAVMVAAPLWALADYGGGLDWEGVLADAYLRGKIAWTAVQAAVTCVLAVLLGVPVAWALARLDFRGHGWVLRLLMLPFVMPTLVAGMGVLALFGARGLLLSGWQDTPYLLLYGNVFFNLPVLVRAAYQGLRSVPAARLWAAQTLGAGAWRRFWLVEMPVLLPWLTGGACLVFLYCFSGFGLALLLGGTEYGTVEVEITNWLRWSWTSRARACWCGWCWG</sequence>
<dbReference type="Pfam" id="PF00528">
    <property type="entry name" value="BPD_transp_1"/>
    <property type="match status" value="1"/>
</dbReference>
<evidence type="ECO:0000256" key="1">
    <source>
        <dbReference type="ARBA" id="ARBA00004429"/>
    </source>
</evidence>
<comment type="similarity">
    <text evidence="8">Belongs to the binding-protein-dependent transport system permease family.</text>
</comment>
<dbReference type="AlphaFoldDB" id="D4DM72"/>
<keyword evidence="2 8" id="KW-0813">Transport</keyword>
<dbReference type="PANTHER" id="PTHR43357:SF4">
    <property type="entry name" value="INNER MEMBRANE ABC TRANSPORTER PERMEASE PROTEIN YDCV"/>
    <property type="match status" value="1"/>
</dbReference>
<reference evidence="10 11" key="1">
    <citation type="submission" date="2010-02" db="EMBL/GenBank/DDBJ databases">
        <authorList>
            <person name="Weinstock G."/>
            <person name="Sodergren E."/>
            <person name="Clifton S."/>
            <person name="Fulton L."/>
            <person name="Fulton B."/>
            <person name="Courtney L."/>
            <person name="Fronick C."/>
            <person name="Harrison M."/>
            <person name="Strong C."/>
            <person name="Farmer C."/>
            <person name="Delahaunty K."/>
            <person name="Markovic C."/>
            <person name="Hall O."/>
            <person name="Minx P."/>
            <person name="Tomlinson C."/>
            <person name="Mitreva M."/>
            <person name="Nelson J."/>
            <person name="Hou S."/>
            <person name="Wollam A."/>
            <person name="Pepin K.H."/>
            <person name="Johnson M."/>
            <person name="Bhonagiri V."/>
            <person name="Zhang X."/>
            <person name="Suruliraj S."/>
            <person name="Warren W."/>
            <person name="Chinwalla A."/>
            <person name="Mardis E.R."/>
            <person name="Wilson R.K."/>
        </authorList>
    </citation>
    <scope>NUCLEOTIDE SEQUENCE [LARGE SCALE GENOMIC DNA]</scope>
    <source>
        <strain evidence="10 11">ATCC 29315</strain>
    </source>
</reference>
<feature type="transmembrane region" description="Helical" evidence="8">
    <location>
        <begin position="124"/>
        <end position="144"/>
    </location>
</feature>
<keyword evidence="6 8" id="KW-1133">Transmembrane helix</keyword>
<keyword evidence="7 8" id="KW-0472">Membrane</keyword>
<dbReference type="InterPro" id="IPR000515">
    <property type="entry name" value="MetI-like"/>
</dbReference>
<dbReference type="EMBL" id="ADBF01000002">
    <property type="protein sequence ID" value="EFE51175.1"/>
    <property type="molecule type" value="Genomic_DNA"/>
</dbReference>
<dbReference type="Gene3D" id="1.10.3720.10">
    <property type="entry name" value="MetI-like"/>
    <property type="match status" value="1"/>
</dbReference>
<feature type="transmembrane region" description="Helical" evidence="8">
    <location>
        <begin position="177"/>
        <end position="202"/>
    </location>
</feature>
<feature type="transmembrane region" description="Helical" evidence="8">
    <location>
        <begin position="88"/>
        <end position="112"/>
    </location>
</feature>
<evidence type="ECO:0000256" key="7">
    <source>
        <dbReference type="ARBA" id="ARBA00023136"/>
    </source>
</evidence>
<keyword evidence="3" id="KW-1003">Cell membrane</keyword>
<protein>
    <submittedName>
        <fullName evidence="10">ABC transporter, permease protein</fullName>
    </submittedName>
</protein>
<organism evidence="10 11">
    <name type="scientific">Neisseria elongata subsp. glycolytica ATCC 29315</name>
    <dbReference type="NCBI Taxonomy" id="546263"/>
    <lineage>
        <taxon>Bacteria</taxon>
        <taxon>Pseudomonadati</taxon>
        <taxon>Pseudomonadota</taxon>
        <taxon>Betaproteobacteria</taxon>
        <taxon>Neisseriales</taxon>
        <taxon>Neisseriaceae</taxon>
        <taxon>Neisseria</taxon>
    </lineage>
</organism>
<evidence type="ECO:0000259" key="9">
    <source>
        <dbReference type="PROSITE" id="PS50928"/>
    </source>
</evidence>
<keyword evidence="4" id="KW-0997">Cell inner membrane</keyword>
<dbReference type="InterPro" id="IPR035906">
    <property type="entry name" value="MetI-like_sf"/>
</dbReference>
<feature type="domain" description="ABC transmembrane type-1" evidence="9">
    <location>
        <begin position="51"/>
        <end position="236"/>
    </location>
</feature>
<dbReference type="SUPFAM" id="SSF161098">
    <property type="entry name" value="MetI-like"/>
    <property type="match status" value="1"/>
</dbReference>
<evidence type="ECO:0000256" key="6">
    <source>
        <dbReference type="ARBA" id="ARBA00022989"/>
    </source>
</evidence>
<evidence type="ECO:0000256" key="2">
    <source>
        <dbReference type="ARBA" id="ARBA00022448"/>
    </source>
</evidence>
<evidence type="ECO:0000256" key="4">
    <source>
        <dbReference type="ARBA" id="ARBA00022519"/>
    </source>
</evidence>
<dbReference type="CDD" id="cd06261">
    <property type="entry name" value="TM_PBP2"/>
    <property type="match status" value="1"/>
</dbReference>
<dbReference type="PANTHER" id="PTHR43357">
    <property type="entry name" value="INNER MEMBRANE ABC TRANSPORTER PERMEASE PROTEIN YDCV"/>
    <property type="match status" value="1"/>
</dbReference>
<gene>
    <name evidence="10" type="ORF">NEIELOOT_00133</name>
</gene>
<comment type="subcellular location">
    <subcellularLocation>
        <location evidence="1">Cell inner membrane</location>
        <topology evidence="1">Multi-pass membrane protein</topology>
    </subcellularLocation>
    <subcellularLocation>
        <location evidence="8">Cell membrane</location>
        <topology evidence="8">Multi-pass membrane protein</topology>
    </subcellularLocation>
</comment>
<name>D4DM72_NEIEG</name>